<dbReference type="PANTHER" id="PTHR30188">
    <property type="entry name" value="ABC TRANSPORTER PERMEASE PROTEIN-RELATED"/>
    <property type="match status" value="1"/>
</dbReference>
<feature type="transmembrane region" description="Helical" evidence="1">
    <location>
        <begin position="68"/>
        <end position="86"/>
    </location>
</feature>
<proteinExistence type="predicted"/>
<dbReference type="AlphaFoldDB" id="A0A896SU83"/>
<sequence>MNQLYRKISLFMKIFIFLLYYLCGRGSKLDLSSLKYQLRIVFPNSLFIIVITSFFISLVFSLQILKEFLYLNAVQLIGSILSISFVRELSPVLTSIVIVGRVCSLFTAQLSTMVITEQVDALLVLGINPVNYLIVPRVLSMIISLPLLNIISILTSLVSGSFVSFLLYKIQPTIFFESIFYSYFFSDLLKSLFKTFVFALFISIISCSWGITSIRGSEGVGISTTSSVVMCLISVFVLNFILSYLLFNNLISSFQLY</sequence>
<geneLocation type="chloroplast" evidence="2"/>
<evidence type="ECO:0008006" key="3">
    <source>
        <dbReference type="Google" id="ProtNLM"/>
    </source>
</evidence>
<keyword evidence="1" id="KW-0812">Transmembrane</keyword>
<gene>
    <name evidence="2" type="primary">ycf63</name>
</gene>
<keyword evidence="1" id="KW-0472">Membrane</keyword>
<reference evidence="2" key="1">
    <citation type="submission" date="2020-11" db="EMBL/GenBank/DDBJ databases">
        <authorList>
            <person name="Paiano M.O."/>
        </authorList>
    </citation>
    <scope>NUCLEOTIDE SEQUENCE</scope>
</reference>
<keyword evidence="2" id="KW-0934">Plastid</keyword>
<evidence type="ECO:0000256" key="1">
    <source>
        <dbReference type="SAM" id="Phobius"/>
    </source>
</evidence>
<feature type="transmembrane region" description="Helical" evidence="1">
    <location>
        <begin position="6"/>
        <end position="23"/>
    </location>
</feature>
<dbReference type="GO" id="GO:0005548">
    <property type="term" value="F:phospholipid transporter activity"/>
    <property type="evidence" value="ECO:0007669"/>
    <property type="project" value="TreeGrafter"/>
</dbReference>
<dbReference type="InterPro" id="IPR030802">
    <property type="entry name" value="Permease_MalE"/>
</dbReference>
<feature type="transmembrane region" description="Helical" evidence="1">
    <location>
        <begin position="44"/>
        <end position="62"/>
    </location>
</feature>
<keyword evidence="2" id="KW-0150">Chloroplast</keyword>
<dbReference type="PANTHER" id="PTHR30188:SF4">
    <property type="entry name" value="PROTEIN TRIGALACTOSYLDIACYLGLYCEROL 1, CHLOROPLASTIC"/>
    <property type="match status" value="1"/>
</dbReference>
<keyword evidence="1" id="KW-1133">Transmembrane helix</keyword>
<accession>A0A896SU83</accession>
<feature type="transmembrane region" description="Helical" evidence="1">
    <location>
        <begin position="226"/>
        <end position="247"/>
    </location>
</feature>
<dbReference type="GO" id="GO:0043190">
    <property type="term" value="C:ATP-binding cassette (ABC) transporter complex"/>
    <property type="evidence" value="ECO:0007669"/>
    <property type="project" value="InterPro"/>
</dbReference>
<dbReference type="Pfam" id="PF02405">
    <property type="entry name" value="MlaE"/>
    <property type="match status" value="1"/>
</dbReference>
<organism evidence="2">
    <name type="scientific">Chondria tumulosa</name>
    <dbReference type="NCBI Taxonomy" id="2740715"/>
    <lineage>
        <taxon>Eukaryota</taxon>
        <taxon>Rhodophyta</taxon>
        <taxon>Florideophyceae</taxon>
        <taxon>Rhodymeniophycidae</taxon>
        <taxon>Ceramiales</taxon>
        <taxon>Rhodomelaceae</taxon>
        <taxon>Chondrieae</taxon>
        <taxon>Chondria</taxon>
    </lineage>
</organism>
<feature type="transmembrane region" description="Helical" evidence="1">
    <location>
        <begin position="93"/>
        <end position="114"/>
    </location>
</feature>
<evidence type="ECO:0000313" key="2">
    <source>
        <dbReference type="EMBL" id="QSD57044.1"/>
    </source>
</evidence>
<feature type="transmembrane region" description="Helical" evidence="1">
    <location>
        <begin position="196"/>
        <end position="214"/>
    </location>
</feature>
<dbReference type="GeneID" id="67279403"/>
<dbReference type="EMBL" id="MW309501">
    <property type="protein sequence ID" value="QSD57044.1"/>
    <property type="molecule type" value="Genomic_DNA"/>
</dbReference>
<protein>
    <recommendedName>
        <fullName evidence="3">ABC transporter permease</fullName>
    </recommendedName>
</protein>
<name>A0A896SU83_9FLOR</name>
<dbReference type="RefSeq" id="YP_010170903.1">
    <property type="nucleotide sequence ID" value="NC_057618.1"/>
</dbReference>